<name>A0A0R3QB22_9BILA</name>
<evidence type="ECO:0000313" key="4">
    <source>
        <dbReference type="WBParaSite" id="BTMF_0000354401-mRNA-1"/>
    </source>
</evidence>
<organism evidence="4">
    <name type="scientific">Brugia timori</name>
    <dbReference type="NCBI Taxonomy" id="42155"/>
    <lineage>
        <taxon>Eukaryota</taxon>
        <taxon>Metazoa</taxon>
        <taxon>Ecdysozoa</taxon>
        <taxon>Nematoda</taxon>
        <taxon>Chromadorea</taxon>
        <taxon>Rhabditida</taxon>
        <taxon>Spirurina</taxon>
        <taxon>Spiruromorpha</taxon>
        <taxon>Filarioidea</taxon>
        <taxon>Onchocercidae</taxon>
        <taxon>Brugia</taxon>
    </lineage>
</organism>
<dbReference type="WBParaSite" id="BTMF_0000354401-mRNA-1">
    <property type="protein sequence ID" value="BTMF_0000354401-mRNA-1"/>
    <property type="gene ID" value="BTMF_0000354401"/>
</dbReference>
<evidence type="ECO:0000313" key="2">
    <source>
        <dbReference type="EMBL" id="VDO13493.1"/>
    </source>
</evidence>
<dbReference type="EMBL" id="UZAG01002456">
    <property type="protein sequence ID" value="VDO13493.1"/>
    <property type="molecule type" value="Genomic_DNA"/>
</dbReference>
<accession>A0A0R3QB22</accession>
<dbReference type="Proteomes" id="UP000280834">
    <property type="component" value="Unassembled WGS sequence"/>
</dbReference>
<keyword evidence="3" id="KW-1185">Reference proteome</keyword>
<feature type="transmembrane region" description="Helical" evidence="1">
    <location>
        <begin position="84"/>
        <end position="107"/>
    </location>
</feature>
<reference evidence="2 3" key="2">
    <citation type="submission" date="2018-11" db="EMBL/GenBank/DDBJ databases">
        <authorList>
            <consortium name="Pathogen Informatics"/>
        </authorList>
    </citation>
    <scope>NUCLEOTIDE SEQUENCE [LARGE SCALE GENOMIC DNA]</scope>
</reference>
<proteinExistence type="predicted"/>
<reference evidence="4" key="1">
    <citation type="submission" date="2017-02" db="UniProtKB">
        <authorList>
            <consortium name="WormBaseParasite"/>
        </authorList>
    </citation>
    <scope>IDENTIFICATION</scope>
</reference>
<sequence length="164" mass="17599">MSKPSPAKTTTESGRARALPLVVAFSLIALGSIIATQQVASAFQYQAALGPPITQLFGVPLYPPHSWLKWYFAFRTIEHPVVDAAFVLAARIMGGTLLSAAVMAIFLRYLLTRDLQKVTPDLHGTAHWMTAADIHASGLVGGGQGVYIGGWTELLNRISLGIIK</sequence>
<keyword evidence="1" id="KW-0812">Transmembrane</keyword>
<keyword evidence="1" id="KW-0472">Membrane</keyword>
<protein>
    <submittedName>
        <fullName evidence="4">Conjugal transfer protein TraG</fullName>
    </submittedName>
</protein>
<gene>
    <name evidence="2" type="ORF">BTMF_LOCUS2855</name>
</gene>
<dbReference type="AlphaFoldDB" id="A0A0R3QB22"/>
<evidence type="ECO:0000256" key="1">
    <source>
        <dbReference type="SAM" id="Phobius"/>
    </source>
</evidence>
<evidence type="ECO:0000313" key="3">
    <source>
        <dbReference type="Proteomes" id="UP000280834"/>
    </source>
</evidence>
<keyword evidence="1" id="KW-1133">Transmembrane helix</keyword>